<evidence type="ECO:0000313" key="2">
    <source>
        <dbReference type="EMBL" id="CAD8664255.1"/>
    </source>
</evidence>
<name>A0A7S0NAL0_9CHLO</name>
<protein>
    <submittedName>
        <fullName evidence="2">Uncharacterized protein</fullName>
    </submittedName>
</protein>
<organism evidence="2">
    <name type="scientific">Chlamydomonas leiostraca</name>
    <dbReference type="NCBI Taxonomy" id="1034604"/>
    <lineage>
        <taxon>Eukaryota</taxon>
        <taxon>Viridiplantae</taxon>
        <taxon>Chlorophyta</taxon>
        <taxon>core chlorophytes</taxon>
        <taxon>Chlorophyceae</taxon>
        <taxon>CS clade</taxon>
        <taxon>Chlamydomonadales</taxon>
        <taxon>Chlamydomonadaceae</taxon>
        <taxon>Chlamydomonas</taxon>
    </lineage>
</organism>
<evidence type="ECO:0000256" key="1">
    <source>
        <dbReference type="PIRSR" id="PIRSR605502-1"/>
    </source>
</evidence>
<dbReference type="InterPro" id="IPR036705">
    <property type="entry name" value="Ribosyl_crysJ1_sf"/>
</dbReference>
<feature type="binding site" evidence="1">
    <location>
        <position position="346"/>
    </location>
    <ligand>
        <name>Mg(2+)</name>
        <dbReference type="ChEBI" id="CHEBI:18420"/>
        <label>1</label>
    </ligand>
</feature>
<accession>A0A7S0NAL0</accession>
<dbReference type="Pfam" id="PF03747">
    <property type="entry name" value="ADP_ribosyl_GH"/>
    <property type="match status" value="1"/>
</dbReference>
<proteinExistence type="predicted"/>
<keyword evidence="1" id="KW-0479">Metal-binding</keyword>
<dbReference type="AlphaFoldDB" id="A0A7S0NAL0"/>
<keyword evidence="1" id="KW-0460">Magnesium</keyword>
<sequence>MQTRLAAAQRSVVSGTSRARLSVRAQAMAAPTTAAAAAKIPVEQVRARAKAAVLGAIVADAATMPLHWIYDIEKINSLLAQAGRTAANPEFYPTPSCPFYNQDPMVKQHVLGGNSPYGDELFPLATSMMAKGGLDPVAYGEAIVEFFNAHPAYRNASIRKVLELAGEGKKGTELGHPEDFQANCFAKVPLLVARYAGKPELLAQVEAAIRVQQNNDKAVAYGSAAARILERVVLGSSLDEALQWAASADSGIPQEAATLVAAALATRTKPLTELTFTPAPYMADMMNKAMSIKDSLPPFTLAVWCNGPACGNPAAFTNVAMAAATYGGDYVEGVRANLLAGGDNCSRSCLVGALLAAQGGLDAIPENWRSATLRYEQYNSIADSLVAHL</sequence>
<comment type="cofactor">
    <cofactor evidence="1">
        <name>Mg(2+)</name>
        <dbReference type="ChEBI" id="CHEBI:18420"/>
    </cofactor>
    <text evidence="1">Binds 2 magnesium ions per subunit.</text>
</comment>
<dbReference type="GO" id="GO:0046872">
    <property type="term" value="F:metal ion binding"/>
    <property type="evidence" value="ECO:0007669"/>
    <property type="project" value="UniProtKB-KW"/>
</dbReference>
<dbReference type="Gene3D" id="1.10.4080.10">
    <property type="entry name" value="ADP-ribosylation/Crystallin J1"/>
    <property type="match status" value="1"/>
</dbReference>
<dbReference type="SUPFAM" id="SSF101478">
    <property type="entry name" value="ADP-ribosylglycohydrolase"/>
    <property type="match status" value="1"/>
</dbReference>
<feature type="binding site" evidence="1">
    <location>
        <position position="343"/>
    </location>
    <ligand>
        <name>Mg(2+)</name>
        <dbReference type="ChEBI" id="CHEBI:18420"/>
        <label>1</label>
    </ligand>
</feature>
<dbReference type="EMBL" id="HBFB01001760">
    <property type="protein sequence ID" value="CAD8664255.1"/>
    <property type="molecule type" value="Transcribed_RNA"/>
</dbReference>
<reference evidence="2" key="1">
    <citation type="submission" date="2021-01" db="EMBL/GenBank/DDBJ databases">
        <authorList>
            <person name="Corre E."/>
            <person name="Pelletier E."/>
            <person name="Niang G."/>
            <person name="Scheremetjew M."/>
            <person name="Finn R."/>
            <person name="Kale V."/>
            <person name="Holt S."/>
            <person name="Cochrane G."/>
            <person name="Meng A."/>
            <person name="Brown T."/>
            <person name="Cohen L."/>
        </authorList>
    </citation>
    <scope>NUCLEOTIDE SEQUENCE</scope>
    <source>
        <strain evidence="2">SAG 11-49</strain>
    </source>
</reference>
<dbReference type="InterPro" id="IPR050792">
    <property type="entry name" value="ADP-ribosylglycohydrolase"/>
</dbReference>
<dbReference type="InterPro" id="IPR005502">
    <property type="entry name" value="Ribosyl_crysJ1"/>
</dbReference>
<gene>
    <name evidence="2" type="ORF">CLEI1391_LOCUS898</name>
</gene>
<dbReference type="PANTHER" id="PTHR16222:SF17">
    <property type="entry name" value="SELENOPROTEIN J"/>
    <property type="match status" value="1"/>
</dbReference>
<dbReference type="PANTHER" id="PTHR16222">
    <property type="entry name" value="ADP-RIBOSYLGLYCOHYDROLASE"/>
    <property type="match status" value="1"/>
</dbReference>